<accession>A0A381P4L0</accession>
<dbReference type="AlphaFoldDB" id="A0A381P4L0"/>
<proteinExistence type="predicted"/>
<gene>
    <name evidence="1" type="ORF">METZ01_LOCUS14012</name>
</gene>
<evidence type="ECO:0000313" key="1">
    <source>
        <dbReference type="EMBL" id="SUZ61158.1"/>
    </source>
</evidence>
<reference evidence="1" key="1">
    <citation type="submission" date="2018-05" db="EMBL/GenBank/DDBJ databases">
        <authorList>
            <person name="Lanie J.A."/>
            <person name="Ng W.-L."/>
            <person name="Kazmierczak K.M."/>
            <person name="Andrzejewski T.M."/>
            <person name="Davidsen T.M."/>
            <person name="Wayne K.J."/>
            <person name="Tettelin H."/>
            <person name="Glass J.I."/>
            <person name="Rusch D."/>
            <person name="Podicherti R."/>
            <person name="Tsui H.-C.T."/>
            <person name="Winkler M.E."/>
        </authorList>
    </citation>
    <scope>NUCLEOTIDE SEQUENCE</scope>
</reference>
<dbReference type="EMBL" id="UINC01000784">
    <property type="protein sequence ID" value="SUZ61158.1"/>
    <property type="molecule type" value="Genomic_DNA"/>
</dbReference>
<protein>
    <submittedName>
        <fullName evidence="1">Uncharacterized protein</fullName>
    </submittedName>
</protein>
<organism evidence="1">
    <name type="scientific">marine metagenome</name>
    <dbReference type="NCBI Taxonomy" id="408172"/>
    <lineage>
        <taxon>unclassified sequences</taxon>
        <taxon>metagenomes</taxon>
        <taxon>ecological metagenomes</taxon>
    </lineage>
</organism>
<sequence>MMVALLRDARFSVQGAVTAGNAR</sequence>
<name>A0A381P4L0_9ZZZZ</name>